<gene>
    <name evidence="1" type="ORF">OFLC_LOCUS15300</name>
</gene>
<dbReference type="EMBL" id="UZAJ01041913">
    <property type="protein sequence ID" value="VDP21238.1"/>
    <property type="molecule type" value="Genomic_DNA"/>
</dbReference>
<dbReference type="WBParaSite" id="OFLC_0001531101-mRNA-1">
    <property type="protein sequence ID" value="OFLC_0001531101-mRNA-1"/>
    <property type="gene ID" value="OFLC_0001531101"/>
</dbReference>
<evidence type="ECO:0000313" key="1">
    <source>
        <dbReference type="EMBL" id="VDP21238.1"/>
    </source>
</evidence>
<reference evidence="1 2" key="2">
    <citation type="submission" date="2018-11" db="EMBL/GenBank/DDBJ databases">
        <authorList>
            <consortium name="Pathogen Informatics"/>
        </authorList>
    </citation>
    <scope>NUCLEOTIDE SEQUENCE [LARGE SCALE GENOMIC DNA]</scope>
</reference>
<accession>A0A183I6D8</accession>
<organism evidence="3">
    <name type="scientific">Onchocerca flexuosa</name>
    <dbReference type="NCBI Taxonomy" id="387005"/>
    <lineage>
        <taxon>Eukaryota</taxon>
        <taxon>Metazoa</taxon>
        <taxon>Ecdysozoa</taxon>
        <taxon>Nematoda</taxon>
        <taxon>Chromadorea</taxon>
        <taxon>Rhabditida</taxon>
        <taxon>Spirurina</taxon>
        <taxon>Spiruromorpha</taxon>
        <taxon>Filarioidea</taxon>
        <taxon>Onchocercidae</taxon>
        <taxon>Onchocerca</taxon>
    </lineage>
</organism>
<evidence type="ECO:0000313" key="3">
    <source>
        <dbReference type="WBParaSite" id="OFLC_0001531101-mRNA-1"/>
    </source>
</evidence>
<reference evidence="3" key="1">
    <citation type="submission" date="2016-06" db="UniProtKB">
        <authorList>
            <consortium name="WormBaseParasite"/>
        </authorList>
    </citation>
    <scope>IDENTIFICATION</scope>
</reference>
<proteinExistence type="predicted"/>
<name>A0A183I6D8_9BILA</name>
<sequence length="86" mass="9738">MQLCSYSNPTMIINNDKMPKMDLSSPNHVQREITNDRDNASVFLACSFYETTDSTTNTTDKDQSQSSNSFCILHSQVKVDCMDSFL</sequence>
<dbReference type="Proteomes" id="UP000267606">
    <property type="component" value="Unassembled WGS sequence"/>
</dbReference>
<protein>
    <submittedName>
        <fullName evidence="3">Ovule protein</fullName>
    </submittedName>
</protein>
<dbReference type="AlphaFoldDB" id="A0A183I6D8"/>
<keyword evidence="2" id="KW-1185">Reference proteome</keyword>
<evidence type="ECO:0000313" key="2">
    <source>
        <dbReference type="Proteomes" id="UP000267606"/>
    </source>
</evidence>